<dbReference type="GO" id="GO:0033104">
    <property type="term" value="C:type VI protein secretion system complex"/>
    <property type="evidence" value="ECO:0007669"/>
    <property type="project" value="InterPro"/>
</dbReference>
<gene>
    <name evidence="2" type="ORF">TH53_15165</name>
</gene>
<dbReference type="Proteomes" id="UP000032049">
    <property type="component" value="Unassembled WGS sequence"/>
</dbReference>
<dbReference type="RefSeq" id="WP_041883126.1">
    <property type="nucleotide sequence ID" value="NZ_CP157278.1"/>
</dbReference>
<protein>
    <recommendedName>
        <fullName evidence="4">Type VI secretion system contractile sheath protein TssC</fullName>
    </recommendedName>
</protein>
<evidence type="ECO:0000313" key="3">
    <source>
        <dbReference type="Proteomes" id="UP000032049"/>
    </source>
</evidence>
<dbReference type="EMBL" id="JXRA01000064">
    <property type="protein sequence ID" value="KIO76406.1"/>
    <property type="molecule type" value="Genomic_DNA"/>
</dbReference>
<evidence type="ECO:0008006" key="4">
    <source>
        <dbReference type="Google" id="ProtNLM"/>
    </source>
</evidence>
<reference evidence="2 3" key="1">
    <citation type="submission" date="2015-01" db="EMBL/GenBank/DDBJ databases">
        <title>Draft genome sequence of Pedobacter sp. NL19 isolated from sludge of an effluent treatment pond in an abandoned uranium mine.</title>
        <authorList>
            <person name="Santos T."/>
            <person name="Caetano T."/>
            <person name="Covas C."/>
            <person name="Cruz A."/>
            <person name="Mendo S."/>
        </authorList>
    </citation>
    <scope>NUCLEOTIDE SEQUENCE [LARGE SCALE GENOMIC DNA]</scope>
    <source>
        <strain evidence="2 3">NL19</strain>
    </source>
</reference>
<dbReference type="AlphaFoldDB" id="A0A0D0GPJ4"/>
<dbReference type="Pfam" id="PF17541">
    <property type="entry name" value="TssC"/>
    <property type="match status" value="1"/>
</dbReference>
<feature type="compositionally biased region" description="Basic and acidic residues" evidence="1">
    <location>
        <begin position="21"/>
        <end position="30"/>
    </location>
</feature>
<evidence type="ECO:0000256" key="1">
    <source>
        <dbReference type="SAM" id="MobiDB-lite"/>
    </source>
</evidence>
<organism evidence="2 3">
    <name type="scientific">Pedobacter lusitanus</name>
    <dbReference type="NCBI Taxonomy" id="1503925"/>
    <lineage>
        <taxon>Bacteria</taxon>
        <taxon>Pseudomonadati</taxon>
        <taxon>Bacteroidota</taxon>
        <taxon>Sphingobacteriia</taxon>
        <taxon>Sphingobacteriales</taxon>
        <taxon>Sphingobacteriaceae</taxon>
        <taxon>Pedobacter</taxon>
    </lineage>
</organism>
<proteinExistence type="predicted"/>
<sequence>MATPEEQKTAQENSQAAGFKPAEKEEKGKLSLQESLDKLARVGGFDLLEATVDGLQNLNPERKARKQIFLTGDEKKKEREELKKKIQLWIDVLEDSDSVAAMTTKSTEKLLAAEENLNKNIASALESTRELEQAYRSVNLFYQNTEADKLKNVVLLNASMDQIKDLDNPRFVDFVSDELKQKYDRLDLRENYSLMVIPGYMGSNKVVEKWGKVAYENKAMLVTDFADLDQPDDVIDLFTAANLTGGDAFRSNVIMTCNWLVGRGKVSEVGEEDDLTVPGSAALAGKMYYTLMSQVTAGKKHGAINDVDGVKFDLKKSEISHLERIGLVPMVNEYGKVMAFSAKTLFNGDNIGLQTYSVVRVFDYVTKVLFDFLNRRAFENWTSKTEQDLRGQIVKFLDGIQGPDRLIERFKIMRFERDELQKDKIHLDIHITPYFPAKSFVVKLDGQKGEDEETTWSSEYAQQ</sequence>
<accession>A0A0D0GPJ4</accession>
<dbReference type="OrthoDB" id="1408613at2"/>
<comment type="caution">
    <text evidence="2">The sequence shown here is derived from an EMBL/GenBank/DDBJ whole genome shotgun (WGS) entry which is preliminary data.</text>
</comment>
<keyword evidence="3" id="KW-1185">Reference proteome</keyword>
<dbReference type="STRING" id="1503925.TH53_15165"/>
<feature type="region of interest" description="Disordered" evidence="1">
    <location>
        <begin position="1"/>
        <end position="30"/>
    </location>
</feature>
<dbReference type="InterPro" id="IPR035576">
    <property type="entry name" value="T6SS_TssC"/>
</dbReference>
<dbReference type="GO" id="GO:0033103">
    <property type="term" value="P:protein secretion by the type VI secretion system"/>
    <property type="evidence" value="ECO:0007669"/>
    <property type="project" value="InterPro"/>
</dbReference>
<evidence type="ECO:0000313" key="2">
    <source>
        <dbReference type="EMBL" id="KIO76406.1"/>
    </source>
</evidence>
<name>A0A0D0GPJ4_9SPHI</name>